<feature type="compositionally biased region" description="Low complexity" evidence="2">
    <location>
        <begin position="100"/>
        <end position="114"/>
    </location>
</feature>
<gene>
    <name evidence="3" type="ORF">GSBLH_T00001222001</name>
</gene>
<dbReference type="InParanoid" id="D8LYV3"/>
<dbReference type="Proteomes" id="UP000008312">
    <property type="component" value="Unassembled WGS sequence"/>
</dbReference>
<evidence type="ECO:0000313" key="3">
    <source>
        <dbReference type="EMBL" id="CBK20992.2"/>
    </source>
</evidence>
<organism evidence="3">
    <name type="scientific">Blastocystis hominis</name>
    <dbReference type="NCBI Taxonomy" id="12968"/>
    <lineage>
        <taxon>Eukaryota</taxon>
        <taxon>Sar</taxon>
        <taxon>Stramenopiles</taxon>
        <taxon>Bigyra</taxon>
        <taxon>Opalozoa</taxon>
        <taxon>Opalinata</taxon>
        <taxon>Blastocystidae</taxon>
        <taxon>Blastocystis</taxon>
    </lineage>
</organism>
<evidence type="ECO:0000256" key="1">
    <source>
        <dbReference type="SAM" id="Coils"/>
    </source>
</evidence>
<dbReference type="GeneID" id="24918495"/>
<feature type="compositionally biased region" description="Polar residues" evidence="2">
    <location>
        <begin position="115"/>
        <end position="125"/>
    </location>
</feature>
<feature type="coiled-coil region" evidence="1">
    <location>
        <begin position="200"/>
        <end position="269"/>
    </location>
</feature>
<feature type="region of interest" description="Disordered" evidence="2">
    <location>
        <begin position="339"/>
        <end position="418"/>
    </location>
</feature>
<feature type="region of interest" description="Disordered" evidence="2">
    <location>
        <begin position="1"/>
        <end position="49"/>
    </location>
</feature>
<protein>
    <submittedName>
        <fullName evidence="3">Uncharacterized protein</fullName>
    </submittedName>
</protein>
<reference evidence="3" key="1">
    <citation type="submission" date="2010-02" db="EMBL/GenBank/DDBJ databases">
        <title>Sequencing and annotation of the Blastocystis hominis genome.</title>
        <authorList>
            <person name="Wincker P."/>
        </authorList>
    </citation>
    <scope>NUCLEOTIDE SEQUENCE</scope>
    <source>
        <strain evidence="3">Singapore isolate B</strain>
    </source>
</reference>
<keyword evidence="4" id="KW-1185">Reference proteome</keyword>
<dbReference type="EMBL" id="FN668640">
    <property type="protein sequence ID" value="CBK20992.2"/>
    <property type="molecule type" value="Genomic_DNA"/>
</dbReference>
<name>D8LYV3_BLAHO</name>
<evidence type="ECO:0000313" key="4">
    <source>
        <dbReference type="Proteomes" id="UP000008312"/>
    </source>
</evidence>
<dbReference type="RefSeq" id="XP_012895040.1">
    <property type="nucleotide sequence ID" value="XM_013039586.1"/>
</dbReference>
<feature type="compositionally biased region" description="Low complexity" evidence="2">
    <location>
        <begin position="339"/>
        <end position="348"/>
    </location>
</feature>
<sequence>MNENEVQVAFSPLKEDSPAPKKKIVPLSDTQLLSPPKDAMKRRHDSVENEEAAFIPKKIDIEKEIQSFITTPLLEISSDGGAHITHSVNSNTYVQHRLSEPSSVSSTIPSSATPNSGTPSSSQSREYLLPDDVSSSHSAYLLQAIHQIVIENQNLLHSLLSHSSSSSSSSHTTELSQHIDELESQLLAEKSRSTQLTNYLNDCMESNDSLSLQLEAARRELREVRSVNAEFSLLSRGAKIAMEQNEEVVGRLQKRCAELEEEVESAKWRSVERREARNGWKRWMEGREWNGEVPWSDLNKEKQRSESVNGRLNESVNEISNGRLNESLNESLNELSNGRMNESLNESSNESKESKESSNTQHFSNESLNESHLTNSPDSPTPLLSSTSSSLSNSQSTLQTHSDSAEKKDDPAFDSVEWSESMRTASSLQFMNQLLIQQLAEERKRSSEAVSSEVWKQTKEEAESLRCALEKAKKENEELRDLLSKTDLTDYQLLEDSQEGSEM</sequence>
<accession>D8LYV3</accession>
<feature type="compositionally biased region" description="Polar residues" evidence="2">
    <location>
        <begin position="360"/>
        <end position="372"/>
    </location>
</feature>
<evidence type="ECO:0000256" key="2">
    <source>
        <dbReference type="SAM" id="MobiDB-lite"/>
    </source>
</evidence>
<dbReference type="AlphaFoldDB" id="D8LYV3"/>
<feature type="coiled-coil region" evidence="1">
    <location>
        <begin position="455"/>
        <end position="489"/>
    </location>
</feature>
<feature type="compositionally biased region" description="Low complexity" evidence="2">
    <location>
        <begin position="373"/>
        <end position="400"/>
    </location>
</feature>
<feature type="region of interest" description="Disordered" evidence="2">
    <location>
        <begin position="96"/>
        <end position="127"/>
    </location>
</feature>
<proteinExistence type="predicted"/>
<keyword evidence="1" id="KW-0175">Coiled coil</keyword>